<evidence type="ECO:0000313" key="3">
    <source>
        <dbReference type="Proteomes" id="UP000178235"/>
    </source>
</evidence>
<reference evidence="2 3" key="1">
    <citation type="journal article" date="2016" name="Nat. Commun.">
        <title>Thousands of microbial genomes shed light on interconnected biogeochemical processes in an aquifer system.</title>
        <authorList>
            <person name="Anantharaman K."/>
            <person name="Brown C.T."/>
            <person name="Hug L.A."/>
            <person name="Sharon I."/>
            <person name="Castelle C.J."/>
            <person name="Probst A.J."/>
            <person name="Thomas B.C."/>
            <person name="Singh A."/>
            <person name="Wilkins M.J."/>
            <person name="Karaoz U."/>
            <person name="Brodie E.L."/>
            <person name="Williams K.H."/>
            <person name="Hubbard S.S."/>
            <person name="Banfield J.F."/>
        </authorList>
    </citation>
    <scope>NUCLEOTIDE SEQUENCE [LARGE SCALE GENOMIC DNA]</scope>
</reference>
<protein>
    <recommendedName>
        <fullName evidence="4">Prepilin-type N-terminal cleavage/methylation domain-containing protein</fullName>
    </recommendedName>
</protein>
<keyword evidence="1" id="KW-1133">Transmembrane helix</keyword>
<sequence>MKKLFKIEKNKRLARCQAGMTHSINSGLRSETQARRGHPEYSRGMTYVELIVVLSIFAVMSTIVMFSYNKFQAKVDVKNLASDIALKIIEAQKSAVNGVLPFGYTPDVDPWKPSYGIYFNKSLNPDPDNNNTPFNEEFTYFADLDQGGDLDNLEVLNFTKIIKGDTISSIEECDSGGCSSIGGDDLTIIFTRPDSSAVFSSGTSGSDYIQITVESHRSSDIKAKIKIYPSGRVQID</sequence>
<gene>
    <name evidence="2" type="ORF">A2738_02305</name>
</gene>
<dbReference type="InterPro" id="IPR012902">
    <property type="entry name" value="N_methyl_site"/>
</dbReference>
<name>A0A1F6VF44_9BACT</name>
<keyword evidence="1" id="KW-0472">Membrane</keyword>
<dbReference type="NCBIfam" id="TIGR02532">
    <property type="entry name" value="IV_pilin_GFxxxE"/>
    <property type="match status" value="1"/>
</dbReference>
<feature type="transmembrane region" description="Helical" evidence="1">
    <location>
        <begin position="45"/>
        <end position="68"/>
    </location>
</feature>
<dbReference type="InterPro" id="IPR045584">
    <property type="entry name" value="Pilin-like"/>
</dbReference>
<dbReference type="EMBL" id="MFTS01000004">
    <property type="protein sequence ID" value="OGI68271.1"/>
    <property type="molecule type" value="Genomic_DNA"/>
</dbReference>
<comment type="caution">
    <text evidence="2">The sequence shown here is derived from an EMBL/GenBank/DDBJ whole genome shotgun (WGS) entry which is preliminary data.</text>
</comment>
<organism evidence="2 3">
    <name type="scientific">Candidatus Nomurabacteria bacterium RIFCSPHIGHO2_01_FULL_42_15</name>
    <dbReference type="NCBI Taxonomy" id="1801742"/>
    <lineage>
        <taxon>Bacteria</taxon>
        <taxon>Candidatus Nomuraibacteriota</taxon>
    </lineage>
</organism>
<evidence type="ECO:0008006" key="4">
    <source>
        <dbReference type="Google" id="ProtNLM"/>
    </source>
</evidence>
<keyword evidence="1" id="KW-0812">Transmembrane</keyword>
<accession>A0A1F6VF44</accession>
<proteinExistence type="predicted"/>
<evidence type="ECO:0000313" key="2">
    <source>
        <dbReference type="EMBL" id="OGI68271.1"/>
    </source>
</evidence>
<dbReference type="Proteomes" id="UP000178235">
    <property type="component" value="Unassembled WGS sequence"/>
</dbReference>
<evidence type="ECO:0000256" key="1">
    <source>
        <dbReference type="SAM" id="Phobius"/>
    </source>
</evidence>
<dbReference type="AlphaFoldDB" id="A0A1F6VF44"/>
<dbReference type="SUPFAM" id="SSF54523">
    <property type="entry name" value="Pili subunits"/>
    <property type="match status" value="1"/>
</dbReference>